<dbReference type="Proteomes" id="UP000076858">
    <property type="component" value="Unassembled WGS sequence"/>
</dbReference>
<reference evidence="3 4" key="1">
    <citation type="submission" date="2016-03" db="EMBL/GenBank/DDBJ databases">
        <title>EvidentialGene: Evidence-directed Construction of Genes on Genomes.</title>
        <authorList>
            <person name="Gilbert D.G."/>
            <person name="Choi J.-H."/>
            <person name="Mockaitis K."/>
            <person name="Colbourne J."/>
            <person name="Pfrender M."/>
        </authorList>
    </citation>
    <scope>NUCLEOTIDE SEQUENCE [LARGE SCALE GENOMIC DNA]</scope>
    <source>
        <strain evidence="3 4">Xinb3</strain>
        <tissue evidence="3">Complete organism</tissue>
    </source>
</reference>
<dbReference type="InterPro" id="IPR036397">
    <property type="entry name" value="RNaseH_sf"/>
</dbReference>
<dbReference type="InterPro" id="IPR043502">
    <property type="entry name" value="DNA/RNA_pol_sf"/>
</dbReference>
<feature type="domain" description="Integrase catalytic" evidence="2">
    <location>
        <begin position="190"/>
        <end position="362"/>
    </location>
</feature>
<dbReference type="Gene3D" id="3.30.420.10">
    <property type="entry name" value="Ribonuclease H-like superfamily/Ribonuclease H"/>
    <property type="match status" value="1"/>
</dbReference>
<dbReference type="InterPro" id="IPR012337">
    <property type="entry name" value="RNaseH-like_sf"/>
</dbReference>
<protein>
    <recommendedName>
        <fullName evidence="2">Integrase catalytic domain-containing protein</fullName>
    </recommendedName>
</protein>
<dbReference type="SUPFAM" id="SSF53098">
    <property type="entry name" value="Ribonuclease H-like"/>
    <property type="match status" value="1"/>
</dbReference>
<proteinExistence type="predicted"/>
<gene>
    <name evidence="3" type="ORF">APZ42_031179</name>
</gene>
<evidence type="ECO:0000259" key="2">
    <source>
        <dbReference type="PROSITE" id="PS50994"/>
    </source>
</evidence>
<dbReference type="PROSITE" id="PS50994">
    <property type="entry name" value="INTEGRASE"/>
    <property type="match status" value="1"/>
</dbReference>
<dbReference type="InterPro" id="IPR050951">
    <property type="entry name" value="Retrovirus_Pol_polyprotein"/>
</dbReference>
<dbReference type="OrthoDB" id="6367375at2759"/>
<dbReference type="GO" id="GO:0003676">
    <property type="term" value="F:nucleic acid binding"/>
    <property type="evidence" value="ECO:0007669"/>
    <property type="project" value="InterPro"/>
</dbReference>
<comment type="caution">
    <text evidence="3">The sequence shown here is derived from an EMBL/GenBank/DDBJ whole genome shotgun (WGS) entry which is preliminary data.</text>
</comment>
<dbReference type="InterPro" id="IPR043128">
    <property type="entry name" value="Rev_trsase/Diguanyl_cyclase"/>
</dbReference>
<dbReference type="EMBL" id="LRGB01002894">
    <property type="protein sequence ID" value="KZS05597.1"/>
    <property type="molecule type" value="Genomic_DNA"/>
</dbReference>
<evidence type="ECO:0000313" key="3">
    <source>
        <dbReference type="EMBL" id="KZS05597.1"/>
    </source>
</evidence>
<dbReference type="GO" id="GO:0071897">
    <property type="term" value="P:DNA biosynthetic process"/>
    <property type="evidence" value="ECO:0007669"/>
    <property type="project" value="UniProtKB-ARBA"/>
</dbReference>
<dbReference type="SUPFAM" id="SSF56672">
    <property type="entry name" value="DNA/RNA polymerases"/>
    <property type="match status" value="1"/>
</dbReference>
<dbReference type="AlphaFoldDB" id="A0A164N2T3"/>
<evidence type="ECO:0000313" key="4">
    <source>
        <dbReference type="Proteomes" id="UP000076858"/>
    </source>
</evidence>
<dbReference type="PANTHER" id="PTHR37984">
    <property type="entry name" value="PROTEIN CBG26694"/>
    <property type="match status" value="1"/>
</dbReference>
<dbReference type="GO" id="GO:0042575">
    <property type="term" value="C:DNA polymerase complex"/>
    <property type="evidence" value="ECO:0007669"/>
    <property type="project" value="UniProtKB-ARBA"/>
</dbReference>
<name>A0A164N2T3_9CRUS</name>
<dbReference type="Gene3D" id="3.10.10.10">
    <property type="entry name" value="HIV Type 1 Reverse Transcriptase, subunit A, domain 1"/>
    <property type="match status" value="1"/>
</dbReference>
<organism evidence="3 4">
    <name type="scientific">Daphnia magna</name>
    <dbReference type="NCBI Taxonomy" id="35525"/>
    <lineage>
        <taxon>Eukaryota</taxon>
        <taxon>Metazoa</taxon>
        <taxon>Ecdysozoa</taxon>
        <taxon>Arthropoda</taxon>
        <taxon>Crustacea</taxon>
        <taxon>Branchiopoda</taxon>
        <taxon>Diplostraca</taxon>
        <taxon>Cladocera</taxon>
        <taxon>Anomopoda</taxon>
        <taxon>Daphniidae</taxon>
        <taxon>Daphnia</taxon>
    </lineage>
</organism>
<dbReference type="Gene3D" id="3.30.70.270">
    <property type="match status" value="1"/>
</dbReference>
<dbReference type="STRING" id="35525.A0A164N2T3"/>
<dbReference type="GO" id="GO:0015074">
    <property type="term" value="P:DNA integration"/>
    <property type="evidence" value="ECO:0007669"/>
    <property type="project" value="InterPro"/>
</dbReference>
<feature type="region of interest" description="Disordered" evidence="1">
    <location>
        <begin position="477"/>
        <end position="520"/>
    </location>
</feature>
<dbReference type="InterPro" id="IPR001584">
    <property type="entry name" value="Integrase_cat-core"/>
</dbReference>
<keyword evidence="4" id="KW-1185">Reference proteome</keyword>
<sequence length="683" mass="77937">MLTPIHQLPYKSAWKELAVIQNQVEGMLCVESSNLLIALGLPQLFLVKKKDGTWRFCVDYRKLNAVTEKHSYPLPSFITADGLYQFHTLAFLFSKRSWYISASHGHHLSWNSLVHVTHILGRRHNLLSNLQQHLERVRLVLISLAQAGLKLKWSKCSFVEHTLKVKQSERVQSFLGLCSYYRRNIQGFTSTAHPLTTLTKKIDLVGHLAPWSLSLQEYDITIVYRSGKTHDNADCLSRNPIPIAEELEDDRCFIVGAITSPGLSEDEDESLAENRKPVFTSDLTQAVVKKLHTNHKTTSSYHPQTNGAVERMNHTLAAMLSMYVSSDQRDWDRNLQYVCFAYNTARQESTGYSPFFLLYGREPRLPIDLELDANPNPLLTEEDAAMSYTDRLQADLTETKEIVKTRMERVKEKQKEAYDACHRELSFQAGDLVLIYKPFSKIEKSENLLHRWLGPFRVLRQTTPELRTTLEWQSLQTSISDNAETTTEKDQRNENEQQEEAQDLPASIDPQPQDEEEVTVPEKINVSPDTGAMNQILPWLQQLADSLEVSFSLLANEHSAPKIISPAKFNKDIKTINGELPRGWPISSDELWVAYRESTVSFAAMENSLRFFIHALIFDHAQQYKLFQIINLPGATDNGTHGVLFGNLPNYLAVSVDLKTFLELSKDDVQDCSKIGHPLCKFY</sequence>
<evidence type="ECO:0000256" key="1">
    <source>
        <dbReference type="SAM" id="MobiDB-lite"/>
    </source>
</evidence>
<dbReference type="PANTHER" id="PTHR37984:SF15">
    <property type="entry name" value="INTEGRASE CATALYTIC DOMAIN-CONTAINING PROTEIN"/>
    <property type="match status" value="1"/>
</dbReference>
<accession>A0A164N2T3</accession>
<feature type="compositionally biased region" description="Basic and acidic residues" evidence="1">
    <location>
        <begin position="486"/>
        <end position="495"/>
    </location>
</feature>